<dbReference type="PANTHER" id="PTHR43725:SF53">
    <property type="entry name" value="UDP-ARABINOSE 4-EPIMERASE 1"/>
    <property type="match status" value="1"/>
</dbReference>
<dbReference type="EMBL" id="AP026867">
    <property type="protein sequence ID" value="BDS15240.1"/>
    <property type="molecule type" value="Genomic_DNA"/>
</dbReference>
<evidence type="ECO:0000256" key="4">
    <source>
        <dbReference type="ARBA" id="ARBA00031367"/>
    </source>
</evidence>
<dbReference type="PANTHER" id="PTHR43725">
    <property type="entry name" value="UDP-GLUCOSE 4-EPIMERASE"/>
    <property type="match status" value="1"/>
</dbReference>
<dbReference type="RefSeq" id="WP_264790409.1">
    <property type="nucleotide sequence ID" value="NZ_AP026867.1"/>
</dbReference>
<evidence type="ECO:0000259" key="6">
    <source>
        <dbReference type="Pfam" id="PF01370"/>
    </source>
</evidence>
<dbReference type="InterPro" id="IPR036291">
    <property type="entry name" value="NAD(P)-bd_dom_sf"/>
</dbReference>
<comment type="similarity">
    <text evidence="2">Belongs to the NAD(P)-dependent epimerase/dehydratase family.</text>
</comment>
<dbReference type="Proteomes" id="UP001060919">
    <property type="component" value="Chromosome"/>
</dbReference>
<feature type="domain" description="NAD-dependent epimerase/dehydratase" evidence="6">
    <location>
        <begin position="4"/>
        <end position="238"/>
    </location>
</feature>
<accession>A0A915YLE7</accession>
<dbReference type="SUPFAM" id="SSF51735">
    <property type="entry name" value="NAD(P)-binding Rossmann-fold domains"/>
    <property type="match status" value="1"/>
</dbReference>
<dbReference type="AlphaFoldDB" id="A0A915YLE7"/>
<proteinExistence type="inferred from homology"/>
<dbReference type="Gene3D" id="3.40.50.720">
    <property type="entry name" value="NAD(P)-binding Rossmann-like Domain"/>
    <property type="match status" value="1"/>
</dbReference>
<evidence type="ECO:0000313" key="7">
    <source>
        <dbReference type="EMBL" id="BDS15240.1"/>
    </source>
</evidence>
<organism evidence="7 8">
    <name type="scientific">Aureispira anguillae</name>
    <dbReference type="NCBI Taxonomy" id="2864201"/>
    <lineage>
        <taxon>Bacteria</taxon>
        <taxon>Pseudomonadati</taxon>
        <taxon>Bacteroidota</taxon>
        <taxon>Saprospiria</taxon>
        <taxon>Saprospirales</taxon>
        <taxon>Saprospiraceae</taxon>
        <taxon>Aureispira</taxon>
    </lineage>
</organism>
<evidence type="ECO:0000256" key="5">
    <source>
        <dbReference type="ARBA" id="ARBA00033067"/>
    </source>
</evidence>
<evidence type="ECO:0000256" key="1">
    <source>
        <dbReference type="ARBA" id="ARBA00004947"/>
    </source>
</evidence>
<evidence type="ECO:0000256" key="3">
    <source>
        <dbReference type="ARBA" id="ARBA00018569"/>
    </source>
</evidence>
<dbReference type="InterPro" id="IPR001509">
    <property type="entry name" value="Epimerase_deHydtase"/>
</dbReference>
<comment type="pathway">
    <text evidence="1">Carbohydrate metabolism; galactose metabolism.</text>
</comment>
<sequence>MAKVFVTGGTGFMGSHIVELLLQQGHDITVLTSSSSIHPNIQHLQTKINIVRGNFGNYQLVLQALKQTDIIIHIAWTTVPKTASENPIYDAQSNIIGSIHLLEAAVQAKVKKVIFVSTGGALYGVPLYTPIDEQHPIRPISAYGISKMAFERYLHFFYQNKGLDYSIFRIANAYGTRQNLTKNQGVIGIWLQKIMQNQTIEIWGDGEVVRDYVYVTDVAQSIVNSLEYKGTPKIFNIGSGLGYSLNEILAVCKKVSQKNPNINYLEGRSFDVPVNILSIQRAQQILNWQPEVSIETGIEQTWNWLLEQQ</sequence>
<name>A0A915YLE7_9BACT</name>
<protein>
    <recommendedName>
        <fullName evidence="3">UDP-glucose 4-epimerase</fullName>
    </recommendedName>
    <alternativeName>
        <fullName evidence="5">Galactowaldenase</fullName>
    </alternativeName>
    <alternativeName>
        <fullName evidence="4">UDP-galactose 4-epimerase</fullName>
    </alternativeName>
</protein>
<dbReference type="KEGG" id="aup:AsAng_0060240"/>
<gene>
    <name evidence="7" type="ORF">AsAng_0060240</name>
</gene>
<evidence type="ECO:0000313" key="8">
    <source>
        <dbReference type="Proteomes" id="UP001060919"/>
    </source>
</evidence>
<dbReference type="Pfam" id="PF01370">
    <property type="entry name" value="Epimerase"/>
    <property type="match status" value="1"/>
</dbReference>
<reference evidence="7" key="1">
    <citation type="submission" date="2022-09" db="EMBL/GenBank/DDBJ databases">
        <title>Aureispira anguillicida sp. nov., isolated from Leptocephalus of Japanese eel Anguilla japonica.</title>
        <authorList>
            <person name="Yuasa K."/>
            <person name="Mekata T."/>
            <person name="Ikunari K."/>
        </authorList>
    </citation>
    <scope>NUCLEOTIDE SEQUENCE</scope>
    <source>
        <strain evidence="7">EL160426</strain>
    </source>
</reference>
<keyword evidence="8" id="KW-1185">Reference proteome</keyword>
<dbReference type="GO" id="GO:0033499">
    <property type="term" value="P:galactose catabolic process via UDP-galactose, Leloir pathway"/>
    <property type="evidence" value="ECO:0007669"/>
    <property type="project" value="TreeGrafter"/>
</dbReference>
<evidence type="ECO:0000256" key="2">
    <source>
        <dbReference type="ARBA" id="ARBA00007637"/>
    </source>
</evidence>